<evidence type="ECO:0008006" key="18">
    <source>
        <dbReference type="Google" id="ProtNLM"/>
    </source>
</evidence>
<keyword evidence="13" id="KW-0472">Membrane</keyword>
<dbReference type="InterPro" id="IPR017972">
    <property type="entry name" value="Cyt_P450_CS"/>
</dbReference>
<evidence type="ECO:0000256" key="3">
    <source>
        <dbReference type="ARBA" id="ARBA00004174"/>
    </source>
</evidence>
<comment type="similarity">
    <text evidence="5 15">Belongs to the cytochrome P450 family.</text>
</comment>
<sequence length="488" mass="55178">MWFLLLACFFLLLLYYTFKHLKYWQSKGIPGPTPLPLVGNIGPGIVGIKTVSEVLQDIYLKYEDCPFVGIYRMTKPCILLRDPELVKNVLIKDFQYFLNNDVNIDKKVDPLLARNPFVLKGEEWKKTRQAATPNFATGKIKSVFPLAVNVTKDMVEYLEKQKSAAVNAKDMFIMYNCDVVAVCGFGSDGNSFKDPNAQFVNLARTFLTPGSLQAVKLGVSLLLPNLVTVKLAPKAFDDGVISLTEQTLKYRQENNVNRNDIFDIISKIPSASVIDKAAHIANLIIDGFETSSTSMTFIIYELASNQACQKELRKEINTVLEKNQGELSYESVQDMVYLDACIKETMRMHPPVGHLSKMCTETYTLTSTGNEYKNMSVTLDKGTPVIIPILGLHMDPKLFPSPEKYMPERFLDKSEAAKYVFMPFGNGPRMCLGNRFAMMQLKVGITELVRNFEVTLNEKTRQPIKYVPFHFLLYPKGGVWINCKKIDL</sequence>
<dbReference type="InterPro" id="IPR036396">
    <property type="entry name" value="Cyt_P450_sf"/>
</dbReference>
<evidence type="ECO:0000256" key="15">
    <source>
        <dbReference type="RuleBase" id="RU000461"/>
    </source>
</evidence>
<gene>
    <name evidence="16" type="ORF">NQ315_007702</name>
</gene>
<comment type="caution">
    <text evidence="16">The sequence shown here is derived from an EMBL/GenBank/DDBJ whole genome shotgun (WGS) entry which is preliminary data.</text>
</comment>
<dbReference type="PROSITE" id="PS00086">
    <property type="entry name" value="CYTOCHROME_P450"/>
    <property type="match status" value="1"/>
</dbReference>
<dbReference type="EMBL" id="JANEYG010000006">
    <property type="protein sequence ID" value="KAJ8922670.1"/>
    <property type="molecule type" value="Genomic_DNA"/>
</dbReference>
<comment type="subcellular location">
    <subcellularLocation>
        <location evidence="4">Endoplasmic reticulum membrane</location>
        <topology evidence="4">Peripheral membrane protein</topology>
    </subcellularLocation>
    <subcellularLocation>
        <location evidence="3">Microsome membrane</location>
        <topology evidence="3">Peripheral membrane protein</topology>
    </subcellularLocation>
</comment>
<dbReference type="GO" id="GO:0016705">
    <property type="term" value="F:oxidoreductase activity, acting on paired donors, with incorporation or reduction of molecular oxygen"/>
    <property type="evidence" value="ECO:0007669"/>
    <property type="project" value="InterPro"/>
</dbReference>
<dbReference type="InterPro" id="IPR002401">
    <property type="entry name" value="Cyt_P450_E_grp-I"/>
</dbReference>
<name>A0AAV8W9E5_9CUCU</name>
<evidence type="ECO:0000256" key="13">
    <source>
        <dbReference type="ARBA" id="ARBA00023136"/>
    </source>
</evidence>
<feature type="binding site" description="axial binding residue" evidence="14">
    <location>
        <position position="431"/>
    </location>
    <ligand>
        <name>heme</name>
        <dbReference type="ChEBI" id="CHEBI:30413"/>
    </ligand>
    <ligandPart>
        <name>Fe</name>
        <dbReference type="ChEBI" id="CHEBI:18248"/>
    </ligandPart>
</feature>
<evidence type="ECO:0000256" key="8">
    <source>
        <dbReference type="ARBA" id="ARBA00022824"/>
    </source>
</evidence>
<evidence type="ECO:0000256" key="5">
    <source>
        <dbReference type="ARBA" id="ARBA00010617"/>
    </source>
</evidence>
<evidence type="ECO:0000256" key="14">
    <source>
        <dbReference type="PIRSR" id="PIRSR602401-1"/>
    </source>
</evidence>
<evidence type="ECO:0000256" key="6">
    <source>
        <dbReference type="ARBA" id="ARBA00022617"/>
    </source>
</evidence>
<evidence type="ECO:0000313" key="16">
    <source>
        <dbReference type="EMBL" id="KAJ8922670.1"/>
    </source>
</evidence>
<dbReference type="GO" id="GO:0004497">
    <property type="term" value="F:monooxygenase activity"/>
    <property type="evidence" value="ECO:0007669"/>
    <property type="project" value="UniProtKB-KW"/>
</dbReference>
<evidence type="ECO:0000313" key="17">
    <source>
        <dbReference type="Proteomes" id="UP001159042"/>
    </source>
</evidence>
<dbReference type="GO" id="GO:0005789">
    <property type="term" value="C:endoplasmic reticulum membrane"/>
    <property type="evidence" value="ECO:0007669"/>
    <property type="project" value="UniProtKB-SubCell"/>
</dbReference>
<evidence type="ECO:0000256" key="7">
    <source>
        <dbReference type="ARBA" id="ARBA00022723"/>
    </source>
</evidence>
<protein>
    <recommendedName>
        <fullName evidence="18">Cytochrome P450</fullName>
    </recommendedName>
</protein>
<dbReference type="SUPFAM" id="SSF48264">
    <property type="entry name" value="Cytochrome P450"/>
    <property type="match status" value="1"/>
</dbReference>
<dbReference type="Gene3D" id="1.10.630.10">
    <property type="entry name" value="Cytochrome P450"/>
    <property type="match status" value="1"/>
</dbReference>
<dbReference type="PRINTS" id="PR00463">
    <property type="entry name" value="EP450I"/>
</dbReference>
<evidence type="ECO:0000256" key="10">
    <source>
        <dbReference type="ARBA" id="ARBA00023002"/>
    </source>
</evidence>
<evidence type="ECO:0000256" key="2">
    <source>
        <dbReference type="ARBA" id="ARBA00003690"/>
    </source>
</evidence>
<evidence type="ECO:0000256" key="11">
    <source>
        <dbReference type="ARBA" id="ARBA00023004"/>
    </source>
</evidence>
<keyword evidence="8" id="KW-0256">Endoplasmic reticulum</keyword>
<comment type="function">
    <text evidence="2">May be involved in the metabolism of insect hormones and in the breakdown of synthetic insecticides.</text>
</comment>
<dbReference type="Proteomes" id="UP001159042">
    <property type="component" value="Unassembled WGS sequence"/>
</dbReference>
<dbReference type="InterPro" id="IPR050476">
    <property type="entry name" value="Insect_CytP450_Detox"/>
</dbReference>
<evidence type="ECO:0000256" key="9">
    <source>
        <dbReference type="ARBA" id="ARBA00022848"/>
    </source>
</evidence>
<dbReference type="Pfam" id="PF00067">
    <property type="entry name" value="p450"/>
    <property type="match status" value="1"/>
</dbReference>
<dbReference type="CDD" id="cd11056">
    <property type="entry name" value="CYP6-like"/>
    <property type="match status" value="1"/>
</dbReference>
<keyword evidence="7 14" id="KW-0479">Metal-binding</keyword>
<dbReference type="InterPro" id="IPR001128">
    <property type="entry name" value="Cyt_P450"/>
</dbReference>
<dbReference type="PANTHER" id="PTHR24292">
    <property type="entry name" value="CYTOCHROME P450"/>
    <property type="match status" value="1"/>
</dbReference>
<evidence type="ECO:0000256" key="1">
    <source>
        <dbReference type="ARBA" id="ARBA00001971"/>
    </source>
</evidence>
<keyword evidence="17" id="KW-1185">Reference proteome</keyword>
<dbReference type="FunFam" id="1.10.630.10:FF:000042">
    <property type="entry name" value="Cytochrome P450"/>
    <property type="match status" value="1"/>
</dbReference>
<keyword evidence="10 15" id="KW-0560">Oxidoreductase</keyword>
<reference evidence="16 17" key="1">
    <citation type="journal article" date="2023" name="Insect Mol. Biol.">
        <title>Genome sequencing provides insights into the evolution of gene families encoding plant cell wall-degrading enzymes in longhorned beetles.</title>
        <authorList>
            <person name="Shin N.R."/>
            <person name="Okamura Y."/>
            <person name="Kirsch R."/>
            <person name="Pauchet Y."/>
        </authorList>
    </citation>
    <scope>NUCLEOTIDE SEQUENCE [LARGE SCALE GENOMIC DNA]</scope>
    <source>
        <strain evidence="16">EAD_L_NR</strain>
    </source>
</reference>
<evidence type="ECO:0000256" key="12">
    <source>
        <dbReference type="ARBA" id="ARBA00023033"/>
    </source>
</evidence>
<keyword evidence="11 14" id="KW-0408">Iron</keyword>
<comment type="cofactor">
    <cofactor evidence="1 14">
        <name>heme</name>
        <dbReference type="ChEBI" id="CHEBI:30413"/>
    </cofactor>
</comment>
<dbReference type="AlphaFoldDB" id="A0AAV8W9E5"/>
<proteinExistence type="inferred from homology"/>
<accession>A0AAV8W9E5</accession>
<keyword evidence="12 15" id="KW-0503">Monooxygenase</keyword>
<evidence type="ECO:0000256" key="4">
    <source>
        <dbReference type="ARBA" id="ARBA00004406"/>
    </source>
</evidence>
<dbReference type="PRINTS" id="PR00385">
    <property type="entry name" value="P450"/>
</dbReference>
<dbReference type="GO" id="GO:0020037">
    <property type="term" value="F:heme binding"/>
    <property type="evidence" value="ECO:0007669"/>
    <property type="project" value="InterPro"/>
</dbReference>
<dbReference type="PANTHER" id="PTHR24292:SF84">
    <property type="entry name" value="CYTOCHROME P450 28A5-RELATED"/>
    <property type="match status" value="1"/>
</dbReference>
<organism evidence="16 17">
    <name type="scientific">Exocentrus adspersus</name>
    <dbReference type="NCBI Taxonomy" id="1586481"/>
    <lineage>
        <taxon>Eukaryota</taxon>
        <taxon>Metazoa</taxon>
        <taxon>Ecdysozoa</taxon>
        <taxon>Arthropoda</taxon>
        <taxon>Hexapoda</taxon>
        <taxon>Insecta</taxon>
        <taxon>Pterygota</taxon>
        <taxon>Neoptera</taxon>
        <taxon>Endopterygota</taxon>
        <taxon>Coleoptera</taxon>
        <taxon>Polyphaga</taxon>
        <taxon>Cucujiformia</taxon>
        <taxon>Chrysomeloidea</taxon>
        <taxon>Cerambycidae</taxon>
        <taxon>Lamiinae</taxon>
        <taxon>Acanthocinini</taxon>
        <taxon>Exocentrus</taxon>
    </lineage>
</organism>
<keyword evidence="6 14" id="KW-0349">Heme</keyword>
<dbReference type="GO" id="GO:0005506">
    <property type="term" value="F:iron ion binding"/>
    <property type="evidence" value="ECO:0007669"/>
    <property type="project" value="InterPro"/>
</dbReference>
<keyword evidence="9" id="KW-0492">Microsome</keyword>